<dbReference type="RefSeq" id="WP_101834775.1">
    <property type="nucleotide sequence ID" value="NZ_FZMO01000525.1"/>
</dbReference>
<evidence type="ECO:0008006" key="3">
    <source>
        <dbReference type="Google" id="ProtNLM"/>
    </source>
</evidence>
<dbReference type="Proteomes" id="UP000234331">
    <property type="component" value="Unassembled WGS sequence"/>
</dbReference>
<evidence type="ECO:0000313" key="2">
    <source>
        <dbReference type="Proteomes" id="UP000234331"/>
    </source>
</evidence>
<keyword evidence="2" id="KW-1185">Reference proteome</keyword>
<accession>A0A2I2KZG8</accession>
<protein>
    <recommendedName>
        <fullName evidence="3">Antitoxin</fullName>
    </recommendedName>
</protein>
<name>A0A2I2KZG8_9ACTN</name>
<dbReference type="SUPFAM" id="SSF47598">
    <property type="entry name" value="Ribbon-helix-helix"/>
    <property type="match status" value="1"/>
</dbReference>
<gene>
    <name evidence="1" type="ORF">FRACA_60044</name>
</gene>
<dbReference type="EMBL" id="FZMO01000525">
    <property type="protein sequence ID" value="SNQ51058.1"/>
    <property type="molecule type" value="Genomic_DNA"/>
</dbReference>
<evidence type="ECO:0000313" key="1">
    <source>
        <dbReference type="EMBL" id="SNQ51058.1"/>
    </source>
</evidence>
<organism evidence="1 2">
    <name type="scientific">Frankia canadensis</name>
    <dbReference type="NCBI Taxonomy" id="1836972"/>
    <lineage>
        <taxon>Bacteria</taxon>
        <taxon>Bacillati</taxon>
        <taxon>Actinomycetota</taxon>
        <taxon>Actinomycetes</taxon>
        <taxon>Frankiales</taxon>
        <taxon>Frankiaceae</taxon>
        <taxon>Frankia</taxon>
    </lineage>
</organism>
<dbReference type="InterPro" id="IPR010985">
    <property type="entry name" value="Ribbon_hlx_hlx"/>
</dbReference>
<dbReference type="OrthoDB" id="3214510at2"/>
<dbReference type="AlphaFoldDB" id="A0A2I2KZG8"/>
<reference evidence="1 2" key="1">
    <citation type="submission" date="2017-06" db="EMBL/GenBank/DDBJ databases">
        <authorList>
            <person name="Kim H.J."/>
            <person name="Triplett B.A."/>
        </authorList>
    </citation>
    <scope>NUCLEOTIDE SEQUENCE [LARGE SCALE GENOMIC DNA]</scope>
    <source>
        <strain evidence="1">FRACA_ARgP5</strain>
    </source>
</reference>
<proteinExistence type="predicted"/>
<dbReference type="GO" id="GO:0006355">
    <property type="term" value="P:regulation of DNA-templated transcription"/>
    <property type="evidence" value="ECO:0007669"/>
    <property type="project" value="InterPro"/>
</dbReference>
<sequence>MSESADGSGIVQVRDVDPTTLAVLRERARSLGQSLSGYLRDLMDADAATETNAEVIARMARDREPVGLTMDDILAARDEGRR</sequence>